<evidence type="ECO:0000256" key="1">
    <source>
        <dbReference type="ARBA" id="ARBA00010815"/>
    </source>
</evidence>
<evidence type="ECO:0000256" key="5">
    <source>
        <dbReference type="ARBA" id="ARBA00023098"/>
    </source>
</evidence>
<dbReference type="InterPro" id="IPR050723">
    <property type="entry name" value="CFA/CMAS"/>
</dbReference>
<dbReference type="NCBIfam" id="NF008686">
    <property type="entry name" value="PRK11705.1"/>
    <property type="match status" value="1"/>
</dbReference>
<dbReference type="AlphaFoldDB" id="A0A194AG72"/>
<dbReference type="PANTHER" id="PTHR43667">
    <property type="entry name" value="CYCLOPROPANE-FATTY-ACYL-PHOSPHOLIPID SYNTHASE"/>
    <property type="match status" value="1"/>
</dbReference>
<name>A0A194AG72_9BACT</name>
<dbReference type="GO" id="GO:0008610">
    <property type="term" value="P:lipid biosynthetic process"/>
    <property type="evidence" value="ECO:0007669"/>
    <property type="project" value="InterPro"/>
</dbReference>
<feature type="active site" evidence="6">
    <location>
        <position position="343"/>
    </location>
</feature>
<dbReference type="Pfam" id="PF02353">
    <property type="entry name" value="CMAS"/>
    <property type="match status" value="1"/>
</dbReference>
<protein>
    <submittedName>
        <fullName evidence="7">Cyclopropane fatty acyl phospholipid synthase</fullName>
    </submittedName>
</protein>
<evidence type="ECO:0000313" key="7">
    <source>
        <dbReference type="EMBL" id="GAU08323.1"/>
    </source>
</evidence>
<evidence type="ECO:0000256" key="6">
    <source>
        <dbReference type="PIRSR" id="PIRSR003085-1"/>
    </source>
</evidence>
<keyword evidence="3" id="KW-0808">Transferase</keyword>
<keyword evidence="2" id="KW-0489">Methyltransferase</keyword>
<evidence type="ECO:0000256" key="3">
    <source>
        <dbReference type="ARBA" id="ARBA00022679"/>
    </source>
</evidence>
<keyword evidence="8" id="KW-1185">Reference proteome</keyword>
<dbReference type="OrthoDB" id="9782855at2"/>
<dbReference type="GO" id="GO:0008168">
    <property type="term" value="F:methyltransferase activity"/>
    <property type="evidence" value="ECO:0007669"/>
    <property type="project" value="UniProtKB-KW"/>
</dbReference>
<keyword evidence="5" id="KW-0443">Lipid metabolism</keyword>
<dbReference type="EMBL" id="BDFE01000015">
    <property type="protein sequence ID" value="GAU08323.1"/>
    <property type="molecule type" value="Genomic_DNA"/>
</dbReference>
<organism evidence="7 8">
    <name type="scientific">Desulfoplanes formicivorans</name>
    <dbReference type="NCBI Taxonomy" id="1592317"/>
    <lineage>
        <taxon>Bacteria</taxon>
        <taxon>Pseudomonadati</taxon>
        <taxon>Thermodesulfobacteriota</taxon>
        <taxon>Desulfovibrionia</taxon>
        <taxon>Desulfovibrionales</taxon>
        <taxon>Desulfoplanaceae</taxon>
        <taxon>Desulfoplanes</taxon>
    </lineage>
</organism>
<dbReference type="PANTHER" id="PTHR43667:SF1">
    <property type="entry name" value="CYCLOPROPANE-FATTY-ACYL-PHOSPHOLIPID SYNTHASE"/>
    <property type="match status" value="1"/>
</dbReference>
<dbReference type="CDD" id="cd02440">
    <property type="entry name" value="AdoMet_MTases"/>
    <property type="match status" value="1"/>
</dbReference>
<dbReference type="SUPFAM" id="SSF53335">
    <property type="entry name" value="S-adenosyl-L-methionine-dependent methyltransferases"/>
    <property type="match status" value="1"/>
</dbReference>
<dbReference type="STRING" id="1592317.DPF_1029"/>
<dbReference type="GO" id="GO:0032259">
    <property type="term" value="P:methylation"/>
    <property type="evidence" value="ECO:0007669"/>
    <property type="project" value="UniProtKB-KW"/>
</dbReference>
<comment type="caution">
    <text evidence="7">The sequence shown here is derived from an EMBL/GenBank/DDBJ whole genome shotgun (WGS) entry which is preliminary data.</text>
</comment>
<proteinExistence type="inferred from homology"/>
<dbReference type="InterPro" id="IPR003333">
    <property type="entry name" value="CMAS"/>
</dbReference>
<evidence type="ECO:0000313" key="8">
    <source>
        <dbReference type="Proteomes" id="UP000095200"/>
    </source>
</evidence>
<evidence type="ECO:0000256" key="2">
    <source>
        <dbReference type="ARBA" id="ARBA00022603"/>
    </source>
</evidence>
<dbReference type="PIRSF" id="PIRSF003085">
    <property type="entry name" value="CMAS"/>
    <property type="match status" value="1"/>
</dbReference>
<dbReference type="Proteomes" id="UP000095200">
    <property type="component" value="Unassembled WGS sequence"/>
</dbReference>
<evidence type="ECO:0000256" key="4">
    <source>
        <dbReference type="ARBA" id="ARBA00022691"/>
    </source>
</evidence>
<sequence length="370" mass="42425">MRKAARHLVETMLEQAGVTPGGNAPWDIRIHDDRLYDRVLCDHNLGLGEAYVEGWWDCPRIDAFISRVLAARVTDRLSGNLKLLLKALPAYLFNNQTRRKAGKVARVHYNLGNDLFLAFLDSYLQYSCAYFQDTDDLEIAQRNKMDLICRKLELAPGDHVLDIGCGWGGLAKYMAEEYGCRVTGVNISDKQIEYARTWCRSLPVTIEKKDYRDVRGTFDKIVSVGMFEHVGAKNYRTFMRKVDSLLADKGIFLLHTIGGNAPNLRCDPWITTYIFPNGMLPAIGQIARACEGIFVVEDWHNIGPHYDPTLLAWHKRFIDHWDSLSSTYGQAFKRMWEYYLLSCAGAFRARDIQVWQVLMTRKGRTQPVCR</sequence>
<gene>
    <name evidence="7" type="ORF">DPF_1029</name>
</gene>
<reference evidence="8" key="1">
    <citation type="submission" date="2016-06" db="EMBL/GenBank/DDBJ databases">
        <title>Draft genome sequence of Desulfoplanes formicivorans strain Pf12B.</title>
        <authorList>
            <person name="Watanabe M."/>
            <person name="Kojima H."/>
            <person name="Fukui M."/>
        </authorList>
    </citation>
    <scope>NUCLEOTIDE SEQUENCE [LARGE SCALE GENOMIC DNA]</scope>
    <source>
        <strain evidence="8">Pf12B</strain>
    </source>
</reference>
<dbReference type="InterPro" id="IPR029063">
    <property type="entry name" value="SAM-dependent_MTases_sf"/>
</dbReference>
<comment type="similarity">
    <text evidence="1">Belongs to the CFA/CMAS family.</text>
</comment>
<keyword evidence="4" id="KW-0949">S-adenosyl-L-methionine</keyword>
<accession>A0A194AG72</accession>
<dbReference type="Gene3D" id="3.40.50.150">
    <property type="entry name" value="Vaccinia Virus protein VP39"/>
    <property type="match status" value="1"/>
</dbReference>
<dbReference type="RefSeq" id="WP_069857815.1">
    <property type="nucleotide sequence ID" value="NZ_BDFE01000015.1"/>
</dbReference>